<keyword evidence="4" id="KW-0686">Riboflavin biosynthesis</keyword>
<dbReference type="Gene3D" id="3.40.430.10">
    <property type="entry name" value="Dihydrofolate Reductase, subunit A"/>
    <property type="match status" value="1"/>
</dbReference>
<evidence type="ECO:0000256" key="2">
    <source>
        <dbReference type="ARBA" id="ARBA00009723"/>
    </source>
</evidence>
<dbReference type="PANTHER" id="PTHR38011">
    <property type="entry name" value="DIHYDROFOLATE REDUCTASE FAMILY PROTEIN (AFU_ORTHOLOGUE AFUA_8G06820)"/>
    <property type="match status" value="1"/>
</dbReference>
<dbReference type="EC" id="1.1.1.302" evidence="9"/>
<evidence type="ECO:0000256" key="3">
    <source>
        <dbReference type="ARBA" id="ARBA00011738"/>
    </source>
</evidence>
<evidence type="ECO:0000256" key="1">
    <source>
        <dbReference type="ARBA" id="ARBA00005104"/>
    </source>
</evidence>
<keyword evidence="12" id="KW-1185">Reference proteome</keyword>
<comment type="catalytic activity">
    <reaction evidence="7">
        <text>2,5-diamino-6-(1-D-ribitylamino)pyrimidin-4(3H)-one 5'-phosphate + NAD(+) = 2,5-diamino-6-(1-D-ribosylamino)pyrimidin-4(3H)-one 5'-phosphate + NADH + H(+)</text>
        <dbReference type="Rhea" id="RHEA:27274"/>
        <dbReference type="ChEBI" id="CHEBI:15378"/>
        <dbReference type="ChEBI" id="CHEBI:57540"/>
        <dbReference type="ChEBI" id="CHEBI:57945"/>
        <dbReference type="ChEBI" id="CHEBI:58890"/>
        <dbReference type="ChEBI" id="CHEBI:59545"/>
        <dbReference type="EC" id="1.1.1.302"/>
    </reaction>
</comment>
<evidence type="ECO:0000256" key="5">
    <source>
        <dbReference type="ARBA" id="ARBA00022857"/>
    </source>
</evidence>
<dbReference type="SUPFAM" id="SSF53597">
    <property type="entry name" value="Dihydrofolate reductase-like"/>
    <property type="match status" value="1"/>
</dbReference>
<gene>
    <name evidence="11" type="ORF">P0O24_06580</name>
</gene>
<sequence length="221" mass="23735">MERPFVFINAAMSADGKISSFHREQVRISGPEDMDRVSLLRAGSDAVMVGVGTVLADDPGLRIKSADHKKMRSDRGQSNQPLRVVVDSRARTPPGSEVLGEGSILAVSEAAPEERLAFLREKCEIVVSGEEKVDLGELLSILKKKGVERLMVEGGATLNWSLIEAGLVDEISVYIGPMIIGGEGAPTLVDGPGFSADYPKLSLISADLLDGGVLLRWRVLR</sequence>
<comment type="subunit">
    <text evidence="3">Homodimer.</text>
</comment>
<dbReference type="Pfam" id="PF01872">
    <property type="entry name" value="RibD_C"/>
    <property type="match status" value="1"/>
</dbReference>
<accession>A0ABT5XF16</accession>
<dbReference type="EMBL" id="JARFPL010000016">
    <property type="protein sequence ID" value="MDF0593245.1"/>
    <property type="molecule type" value="Genomic_DNA"/>
</dbReference>
<keyword evidence="5" id="KW-0521">NADP</keyword>
<evidence type="ECO:0000256" key="7">
    <source>
        <dbReference type="ARBA" id="ARBA00047550"/>
    </source>
</evidence>
<evidence type="ECO:0000256" key="9">
    <source>
        <dbReference type="NCBIfam" id="TIGR01508"/>
    </source>
</evidence>
<dbReference type="Proteomes" id="UP001215956">
    <property type="component" value="Unassembled WGS sequence"/>
</dbReference>
<comment type="pathway">
    <text evidence="1">Cofactor biosynthesis; riboflavin biosynthesis.</text>
</comment>
<comment type="catalytic activity">
    <reaction evidence="8">
        <text>2,5-diamino-6-(1-D-ribitylamino)pyrimidin-4(3H)-one 5'-phosphate + NADP(+) = 2,5-diamino-6-(1-D-ribosylamino)pyrimidin-4(3H)-one 5'-phosphate + NADPH + H(+)</text>
        <dbReference type="Rhea" id="RHEA:27278"/>
        <dbReference type="ChEBI" id="CHEBI:15378"/>
        <dbReference type="ChEBI" id="CHEBI:57783"/>
        <dbReference type="ChEBI" id="CHEBI:58349"/>
        <dbReference type="ChEBI" id="CHEBI:58890"/>
        <dbReference type="ChEBI" id="CHEBI:59545"/>
        <dbReference type="EC" id="1.1.1.302"/>
    </reaction>
</comment>
<evidence type="ECO:0000313" key="11">
    <source>
        <dbReference type="EMBL" id="MDF0593245.1"/>
    </source>
</evidence>
<dbReference type="RefSeq" id="WP_316968950.1">
    <property type="nucleotide sequence ID" value="NZ_JARFPL010000016.1"/>
</dbReference>
<dbReference type="InterPro" id="IPR011549">
    <property type="entry name" value="RibD_C"/>
</dbReference>
<dbReference type="InterPro" id="IPR050765">
    <property type="entry name" value="Riboflavin_Biosynth_HTPR"/>
</dbReference>
<comment type="similarity">
    <text evidence="2">Belongs to the HTP reductase family.</text>
</comment>
<feature type="domain" description="Bacterial bifunctional deaminase-reductase C-terminal" evidence="10">
    <location>
        <begin position="4"/>
        <end position="214"/>
    </location>
</feature>
<proteinExistence type="inferred from homology"/>
<evidence type="ECO:0000256" key="6">
    <source>
        <dbReference type="ARBA" id="ARBA00023002"/>
    </source>
</evidence>
<comment type="caution">
    <text evidence="11">The sequence shown here is derived from an EMBL/GenBank/DDBJ whole genome shotgun (WGS) entry which is preliminary data.</text>
</comment>
<organism evidence="11 12">
    <name type="scientific">Candidatus Methanocrinis alkalitolerans</name>
    <dbReference type="NCBI Taxonomy" id="3033395"/>
    <lineage>
        <taxon>Archaea</taxon>
        <taxon>Methanobacteriati</taxon>
        <taxon>Methanobacteriota</taxon>
        <taxon>Stenosarchaea group</taxon>
        <taxon>Methanomicrobia</taxon>
        <taxon>Methanotrichales</taxon>
        <taxon>Methanotrichaceae</taxon>
        <taxon>Methanocrinis</taxon>
    </lineage>
</organism>
<dbReference type="NCBIfam" id="TIGR01508">
    <property type="entry name" value="rib_reduct_arch"/>
    <property type="match status" value="1"/>
</dbReference>
<dbReference type="InterPro" id="IPR024072">
    <property type="entry name" value="DHFR-like_dom_sf"/>
</dbReference>
<dbReference type="InterPro" id="IPR002734">
    <property type="entry name" value="RibDG_C"/>
</dbReference>
<evidence type="ECO:0000256" key="4">
    <source>
        <dbReference type="ARBA" id="ARBA00022619"/>
    </source>
</evidence>
<name>A0ABT5XF16_9EURY</name>
<evidence type="ECO:0000313" key="12">
    <source>
        <dbReference type="Proteomes" id="UP001215956"/>
    </source>
</evidence>
<keyword evidence="6 11" id="KW-0560">Oxidoreductase</keyword>
<reference evidence="11 12" key="1">
    <citation type="submission" date="2023-03" db="EMBL/GenBank/DDBJ databases">
        <title>Whole genome sequencing of Methanotrichaceae archaeon M04Ac.</title>
        <authorList>
            <person name="Khomyakova M.A."/>
            <person name="Merkel A.Y."/>
            <person name="Slobodkin A.I."/>
        </authorList>
    </citation>
    <scope>NUCLEOTIDE SEQUENCE [LARGE SCALE GENOMIC DNA]</scope>
    <source>
        <strain evidence="11 12">M04Ac</strain>
    </source>
</reference>
<dbReference type="NCBIfam" id="TIGR00227">
    <property type="entry name" value="ribD_Cterm"/>
    <property type="match status" value="1"/>
</dbReference>
<dbReference type="InterPro" id="IPR006401">
    <property type="entry name" value="Rib_reduct_arc"/>
</dbReference>
<dbReference type="GO" id="GO:0016491">
    <property type="term" value="F:oxidoreductase activity"/>
    <property type="evidence" value="ECO:0007669"/>
    <property type="project" value="UniProtKB-KW"/>
</dbReference>
<dbReference type="PANTHER" id="PTHR38011:SF7">
    <property type="entry name" value="2,5-DIAMINO-6-RIBOSYLAMINO-4(3H)-PYRIMIDINONE 5'-PHOSPHATE REDUCTASE"/>
    <property type="match status" value="1"/>
</dbReference>
<evidence type="ECO:0000256" key="8">
    <source>
        <dbReference type="ARBA" id="ARBA00049020"/>
    </source>
</evidence>
<protein>
    <recommendedName>
        <fullName evidence="9">2,5-diamino-6-(ribosylamino)-4(3H)-pyrimidinone 5'-phosphate reductase</fullName>
        <ecNumber evidence="9">1.1.1.302</ecNumber>
    </recommendedName>
</protein>
<evidence type="ECO:0000259" key="10">
    <source>
        <dbReference type="Pfam" id="PF01872"/>
    </source>
</evidence>